<sequence length="138" mass="16496">MERWDKPYRLRLFSPIEGELCPSDRMMEENIFLTAYEMELYEEPIRDSLKQAELLGENNRKLRQYFSDEIEMPNIRSLSLEVESYGGRLWSVLQAESFEKLTHEEVQRLSETWEKLTVGGFIKELRGKLIRLQFQSKV</sequence>
<organism evidence="1 2">
    <name type="scientific">Enterocloster alcoholdehydrogenati</name>
    <dbReference type="NCBI Taxonomy" id="2547410"/>
    <lineage>
        <taxon>Bacteria</taxon>
        <taxon>Bacillati</taxon>
        <taxon>Bacillota</taxon>
        <taxon>Clostridia</taxon>
        <taxon>Lachnospirales</taxon>
        <taxon>Lachnospiraceae</taxon>
        <taxon>Enterocloster</taxon>
    </lineage>
</organism>
<protein>
    <submittedName>
        <fullName evidence="1">Uncharacterized protein</fullName>
    </submittedName>
</protein>
<dbReference type="EMBL" id="BAABXL010000001">
    <property type="protein sequence ID" value="GAA6270272.1"/>
    <property type="molecule type" value="Genomic_DNA"/>
</dbReference>
<reference evidence="1 2" key="1">
    <citation type="submission" date="2024-04" db="EMBL/GenBank/DDBJ databases">
        <title>Defined microbial consortia suppress multidrug-resistant proinflammatory Enterobacteriaceae via ecological control.</title>
        <authorList>
            <person name="Furuichi M."/>
            <person name="Kawaguchi T."/>
            <person name="Pust M."/>
            <person name="Yasuma K."/>
            <person name="Plichta D."/>
            <person name="Hasegawa N."/>
            <person name="Ohya T."/>
            <person name="Bhattarai S."/>
            <person name="Sasajima S."/>
            <person name="Aoto Y."/>
            <person name="Tuganbaev T."/>
            <person name="Yaginuma M."/>
            <person name="Ueda M."/>
            <person name="Okahashi N."/>
            <person name="Amafuji K."/>
            <person name="Kiridooshi Y."/>
            <person name="Sugita K."/>
            <person name="Strazar M."/>
            <person name="Skelly A."/>
            <person name="Suda W."/>
            <person name="Hattori M."/>
            <person name="Nakamoto N."/>
            <person name="Caballero S."/>
            <person name="Norman J."/>
            <person name="Olle B."/>
            <person name="Tanoue T."/>
            <person name="Arita M."/>
            <person name="Bucci V."/>
            <person name="Atarashi K."/>
            <person name="Xavier R."/>
            <person name="Honda K."/>
        </authorList>
    </citation>
    <scope>NUCLEOTIDE SEQUENCE [LARGE SCALE GENOMIC DNA]</scope>
    <source>
        <strain evidence="2">f13</strain>
    </source>
</reference>
<keyword evidence="2" id="KW-1185">Reference proteome</keyword>
<name>A0ABQ0B1W2_9FIRM</name>
<gene>
    <name evidence="1" type="ORF">F130042H8_33320</name>
</gene>
<proteinExistence type="predicted"/>
<comment type="caution">
    <text evidence="1">The sequence shown here is derived from an EMBL/GenBank/DDBJ whole genome shotgun (WGS) entry which is preliminary data.</text>
</comment>
<accession>A0ABQ0B1W2</accession>
<evidence type="ECO:0000313" key="2">
    <source>
        <dbReference type="Proteomes" id="UP001600894"/>
    </source>
</evidence>
<evidence type="ECO:0000313" key="1">
    <source>
        <dbReference type="EMBL" id="GAA6270272.1"/>
    </source>
</evidence>
<dbReference type="Proteomes" id="UP001600894">
    <property type="component" value="Unassembled WGS sequence"/>
</dbReference>
<dbReference type="RefSeq" id="WP_390471222.1">
    <property type="nucleotide sequence ID" value="NZ_BAABXL010000001.1"/>
</dbReference>